<dbReference type="PANTHER" id="PTHR32552:SF81">
    <property type="entry name" value="TONB-DEPENDENT OUTER MEMBRANE RECEPTOR"/>
    <property type="match status" value="1"/>
</dbReference>
<dbReference type="EMBL" id="DRMN01000098">
    <property type="protein sequence ID" value="HFB54562.1"/>
    <property type="molecule type" value="Genomic_DNA"/>
</dbReference>
<keyword evidence="10" id="KW-0998">Cell outer membrane</keyword>
<evidence type="ECO:0000256" key="9">
    <source>
        <dbReference type="ARBA" id="ARBA00023136"/>
    </source>
</evidence>
<dbReference type="GO" id="GO:0009279">
    <property type="term" value="C:cell outer membrane"/>
    <property type="evidence" value="ECO:0007669"/>
    <property type="project" value="UniProtKB-SubCell"/>
</dbReference>
<evidence type="ECO:0000256" key="10">
    <source>
        <dbReference type="ARBA" id="ARBA00023237"/>
    </source>
</evidence>
<proteinExistence type="predicted"/>
<protein>
    <submittedName>
        <fullName evidence="13">TonB-dependent receptor</fullName>
    </submittedName>
</protein>
<evidence type="ECO:0000256" key="8">
    <source>
        <dbReference type="ARBA" id="ARBA00023077"/>
    </source>
</evidence>
<keyword evidence="4" id="KW-0410">Iron transport</keyword>
<feature type="non-terminal residue" evidence="13">
    <location>
        <position position="1"/>
    </location>
</feature>
<dbReference type="InterPro" id="IPR000531">
    <property type="entry name" value="Beta-barrel_TonB"/>
</dbReference>
<dbReference type="GO" id="GO:0006826">
    <property type="term" value="P:iron ion transport"/>
    <property type="evidence" value="ECO:0007669"/>
    <property type="project" value="UniProtKB-KW"/>
</dbReference>
<keyword evidence="6" id="KW-0408">Iron</keyword>
<evidence type="ECO:0000256" key="1">
    <source>
        <dbReference type="ARBA" id="ARBA00004571"/>
    </source>
</evidence>
<keyword evidence="13" id="KW-0675">Receptor</keyword>
<dbReference type="InterPro" id="IPR036942">
    <property type="entry name" value="Beta-barrel_TonB_sf"/>
</dbReference>
<dbReference type="InterPro" id="IPR039426">
    <property type="entry name" value="TonB-dep_rcpt-like"/>
</dbReference>
<dbReference type="Gene3D" id="2.40.170.20">
    <property type="entry name" value="TonB-dependent receptor, beta-barrel domain"/>
    <property type="match status" value="1"/>
</dbReference>
<evidence type="ECO:0000256" key="6">
    <source>
        <dbReference type="ARBA" id="ARBA00023004"/>
    </source>
</evidence>
<comment type="subcellular location">
    <subcellularLocation>
        <location evidence="1">Cell outer membrane</location>
        <topology evidence="1">Multi-pass membrane protein</topology>
    </subcellularLocation>
</comment>
<reference evidence="13" key="1">
    <citation type="journal article" date="2020" name="mSystems">
        <title>Genome- and Community-Level Interaction Insights into Carbon Utilization and Element Cycling Functions of Hydrothermarchaeota in Hydrothermal Sediment.</title>
        <authorList>
            <person name="Zhou Z."/>
            <person name="Liu Y."/>
            <person name="Xu W."/>
            <person name="Pan J."/>
            <person name="Luo Z.H."/>
            <person name="Li M."/>
        </authorList>
    </citation>
    <scope>NUCLEOTIDE SEQUENCE [LARGE SCALE GENOMIC DNA]</scope>
    <source>
        <strain evidence="13">HyVt-489</strain>
    </source>
</reference>
<evidence type="ECO:0000256" key="7">
    <source>
        <dbReference type="ARBA" id="ARBA00023065"/>
    </source>
</evidence>
<evidence type="ECO:0000256" key="11">
    <source>
        <dbReference type="SAM" id="MobiDB-lite"/>
    </source>
</evidence>
<keyword evidence="2" id="KW-0813">Transport</keyword>
<keyword evidence="7" id="KW-0406">Ion transport</keyword>
<dbReference type="SUPFAM" id="SSF56935">
    <property type="entry name" value="Porins"/>
    <property type="match status" value="1"/>
</dbReference>
<accession>A0A7C3C0T8</accession>
<dbReference type="Proteomes" id="UP000886042">
    <property type="component" value="Unassembled WGS sequence"/>
</dbReference>
<evidence type="ECO:0000256" key="5">
    <source>
        <dbReference type="ARBA" id="ARBA00022692"/>
    </source>
</evidence>
<keyword evidence="8" id="KW-0798">TonB box</keyword>
<keyword evidence="3" id="KW-1134">Transmembrane beta strand</keyword>
<keyword evidence="9" id="KW-0472">Membrane</keyword>
<keyword evidence="5" id="KW-0812">Transmembrane</keyword>
<organism evidence="13">
    <name type="scientific">Hellea balneolensis</name>
    <dbReference type="NCBI Taxonomy" id="287478"/>
    <lineage>
        <taxon>Bacteria</taxon>
        <taxon>Pseudomonadati</taxon>
        <taxon>Pseudomonadota</taxon>
        <taxon>Alphaproteobacteria</taxon>
        <taxon>Maricaulales</taxon>
        <taxon>Robiginitomaculaceae</taxon>
        <taxon>Hellea</taxon>
    </lineage>
</organism>
<dbReference type="PANTHER" id="PTHR32552">
    <property type="entry name" value="FERRICHROME IRON RECEPTOR-RELATED"/>
    <property type="match status" value="1"/>
</dbReference>
<feature type="region of interest" description="Disordered" evidence="11">
    <location>
        <begin position="1"/>
        <end position="23"/>
    </location>
</feature>
<comment type="caution">
    <text evidence="13">The sequence shown here is derived from an EMBL/GenBank/DDBJ whole genome shotgun (WGS) entry which is preliminary data.</text>
</comment>
<feature type="domain" description="TonB-dependent receptor-like beta-barrel" evidence="12">
    <location>
        <begin position="8"/>
        <end position="265"/>
    </location>
</feature>
<sequence>TDSVIDSDGFANGGPSHIEGKQKESGFNPKFLIQADVSDEVNIYASASKGFRIGGVNGNIPADAATATTPEGICFSEVQALGLDPSKTKTFDSDTLWSYETGFKSKFAQNRVTLNAAAYLIEWSNISQQNRLACGFQFIANAGAAEIKGFEAELVFAPMDGLTYTLGAGHANAKITDDGGVVGVSVGDRIQGVPNWTFNASGEYIFPLMGEVDGLLRGDWNHYGESFSANNEAANPRRRDPWDEVNLRAGVIKDNWEIALFVDNVTNEHINLADSRSIAAETPGRQRLVTNRPRTIGVDIRTHF</sequence>
<dbReference type="AlphaFoldDB" id="A0A7C3C0T8"/>
<evidence type="ECO:0000256" key="3">
    <source>
        <dbReference type="ARBA" id="ARBA00022452"/>
    </source>
</evidence>
<evidence type="ECO:0000256" key="4">
    <source>
        <dbReference type="ARBA" id="ARBA00022496"/>
    </source>
</evidence>
<dbReference type="Pfam" id="PF00593">
    <property type="entry name" value="TonB_dep_Rec_b-barrel"/>
    <property type="match status" value="1"/>
</dbReference>
<evidence type="ECO:0000313" key="13">
    <source>
        <dbReference type="EMBL" id="HFB54562.1"/>
    </source>
</evidence>
<evidence type="ECO:0000259" key="12">
    <source>
        <dbReference type="Pfam" id="PF00593"/>
    </source>
</evidence>
<evidence type="ECO:0000256" key="2">
    <source>
        <dbReference type="ARBA" id="ARBA00022448"/>
    </source>
</evidence>
<name>A0A7C3C0T8_9PROT</name>
<gene>
    <name evidence="13" type="ORF">ENJ46_01445</name>
</gene>